<proteinExistence type="predicted"/>
<name>A0A3B3SRT1_9TELE</name>
<dbReference type="Proteomes" id="UP000261540">
    <property type="component" value="Unplaced"/>
</dbReference>
<reference evidence="1" key="1">
    <citation type="submission" date="2025-08" db="UniProtKB">
        <authorList>
            <consortium name="Ensembl"/>
        </authorList>
    </citation>
    <scope>IDENTIFICATION</scope>
</reference>
<accession>A0A3B3SRT1</accession>
<dbReference type="Ensembl" id="ENSPKIT00000013666.1">
    <property type="protein sequence ID" value="ENSPKIP00000032791.1"/>
    <property type="gene ID" value="ENSPKIG00000012745.1"/>
</dbReference>
<organism evidence="1 2">
    <name type="scientific">Paramormyrops kingsleyae</name>
    <dbReference type="NCBI Taxonomy" id="1676925"/>
    <lineage>
        <taxon>Eukaryota</taxon>
        <taxon>Metazoa</taxon>
        <taxon>Chordata</taxon>
        <taxon>Craniata</taxon>
        <taxon>Vertebrata</taxon>
        <taxon>Euteleostomi</taxon>
        <taxon>Actinopterygii</taxon>
        <taxon>Neopterygii</taxon>
        <taxon>Teleostei</taxon>
        <taxon>Osteoglossocephala</taxon>
        <taxon>Osteoglossomorpha</taxon>
        <taxon>Osteoglossiformes</taxon>
        <taxon>Mormyridae</taxon>
        <taxon>Paramormyrops</taxon>
    </lineage>
</organism>
<protein>
    <submittedName>
        <fullName evidence="1">Uncharacterized protein</fullName>
    </submittedName>
</protein>
<reference evidence="1" key="2">
    <citation type="submission" date="2025-09" db="UniProtKB">
        <authorList>
            <consortium name="Ensembl"/>
        </authorList>
    </citation>
    <scope>IDENTIFICATION</scope>
</reference>
<dbReference type="STRING" id="1676925.ENSPKIP00000032791"/>
<keyword evidence="2" id="KW-1185">Reference proteome</keyword>
<evidence type="ECO:0000313" key="2">
    <source>
        <dbReference type="Proteomes" id="UP000261540"/>
    </source>
</evidence>
<evidence type="ECO:0000313" key="1">
    <source>
        <dbReference type="Ensembl" id="ENSPKIP00000032791.1"/>
    </source>
</evidence>
<dbReference type="AlphaFoldDB" id="A0A3B3SRT1"/>
<sequence length="161" mass="17987">MTNFSLRFKEGLATLGVIHALQQHPFLFQPFMCSRAEPLTSNDLDLTKLNYICIGTSISLYFILDNKTAVSLQEILMFETGLNNCSSITHLVFQLGKTCANTIAIPVAQSYEQFQADMDFAILNSPVHLPPSTMDVLPEHALLLVPNWPLEHPRPCSYSTT</sequence>